<feature type="region of interest" description="Disordered" evidence="1">
    <location>
        <begin position="1"/>
        <end position="38"/>
    </location>
</feature>
<sequence>MHGTYQTQTSEKSRPDRLANQRVAEIGDSSPAPRERPRIPFIQDKRVTNLLYRLQQDEEERLEEIRQGSSPCIEHDHDREPIRQINLTSSMSHIASATNNCSCLTPMYGGMNEQTLEHGEDGLSDAEIATLLKNIQKIDESLVDIPNADTGSLYSGLNHLLLNKKSIYNKQREQRVAHHLSEIRCHAEKLLMISPQRDLLLSLLGTDSSSSSLPSPISETT</sequence>
<proteinExistence type="predicted"/>
<evidence type="ECO:0000256" key="1">
    <source>
        <dbReference type="SAM" id="MobiDB-lite"/>
    </source>
</evidence>
<comment type="caution">
    <text evidence="2">The sequence shown here is derived from an EMBL/GenBank/DDBJ whole genome shotgun (WGS) entry which is preliminary data.</text>
</comment>
<accession>A0A8H3IIG3</accession>
<protein>
    <submittedName>
        <fullName evidence="2">Uncharacterized protein</fullName>
    </submittedName>
</protein>
<dbReference type="Proteomes" id="UP000664169">
    <property type="component" value="Unassembled WGS sequence"/>
</dbReference>
<feature type="compositionally biased region" description="Polar residues" evidence="1">
    <location>
        <begin position="1"/>
        <end position="10"/>
    </location>
</feature>
<dbReference type="AlphaFoldDB" id="A0A8H3IIG3"/>
<reference evidence="2" key="1">
    <citation type="submission" date="2021-03" db="EMBL/GenBank/DDBJ databases">
        <authorList>
            <person name="Tagirdzhanova G."/>
        </authorList>
    </citation>
    <scope>NUCLEOTIDE SEQUENCE</scope>
</reference>
<evidence type="ECO:0000313" key="3">
    <source>
        <dbReference type="Proteomes" id="UP000664169"/>
    </source>
</evidence>
<gene>
    <name evidence="2" type="ORF">GOMPHAMPRED_001944</name>
</gene>
<keyword evidence="3" id="KW-1185">Reference proteome</keyword>
<evidence type="ECO:0000313" key="2">
    <source>
        <dbReference type="EMBL" id="CAF9919973.1"/>
    </source>
</evidence>
<dbReference type="EMBL" id="CAJPDQ010000015">
    <property type="protein sequence ID" value="CAF9919973.1"/>
    <property type="molecule type" value="Genomic_DNA"/>
</dbReference>
<organism evidence="2 3">
    <name type="scientific">Gomphillus americanus</name>
    <dbReference type="NCBI Taxonomy" id="1940652"/>
    <lineage>
        <taxon>Eukaryota</taxon>
        <taxon>Fungi</taxon>
        <taxon>Dikarya</taxon>
        <taxon>Ascomycota</taxon>
        <taxon>Pezizomycotina</taxon>
        <taxon>Lecanoromycetes</taxon>
        <taxon>OSLEUM clade</taxon>
        <taxon>Ostropomycetidae</taxon>
        <taxon>Ostropales</taxon>
        <taxon>Graphidaceae</taxon>
        <taxon>Gomphilloideae</taxon>
        <taxon>Gomphillus</taxon>
    </lineage>
</organism>
<name>A0A8H3IIG3_9LECA</name>